<sequence>GEYREASSRVSIRLMYYLTLMHLSLKNDDVSFPKFLMIDTPETAGIELKNLINCISKFEELDEYGKDYQVILAT</sequence>
<organism evidence="1 2">
    <name type="scientific">Opacimonas viscosa</name>
    <dbReference type="NCBI Taxonomy" id="2961944"/>
    <lineage>
        <taxon>Bacteria</taxon>
        <taxon>Pseudomonadati</taxon>
        <taxon>Pseudomonadota</taxon>
        <taxon>Gammaproteobacteria</taxon>
        <taxon>Alteromonadales</taxon>
        <taxon>Alteromonadaceae</taxon>
        <taxon>Opacimonas</taxon>
    </lineage>
</organism>
<accession>A0AA41X7M8</accession>
<evidence type="ECO:0000313" key="2">
    <source>
        <dbReference type="Proteomes" id="UP001165413"/>
    </source>
</evidence>
<reference evidence="1" key="1">
    <citation type="submission" date="2022-07" db="EMBL/GenBank/DDBJ databases">
        <title>Characterization of the Novel Bacterium Alteromonas immobilis LMIT006 and Alteromonas gregis LMIT007.</title>
        <authorList>
            <person name="Lin X."/>
        </authorList>
    </citation>
    <scope>NUCLEOTIDE SEQUENCE</scope>
    <source>
        <strain evidence="1">LMIT007</strain>
    </source>
</reference>
<dbReference type="Proteomes" id="UP001165413">
    <property type="component" value="Unassembled WGS sequence"/>
</dbReference>
<feature type="non-terminal residue" evidence="1">
    <location>
        <position position="1"/>
    </location>
</feature>
<comment type="caution">
    <text evidence="1">The sequence shown here is derived from an EMBL/GenBank/DDBJ whole genome shotgun (WGS) entry which is preliminary data.</text>
</comment>
<name>A0AA41X7M8_9ALTE</name>
<gene>
    <name evidence="1" type="ORF">NLF92_14005</name>
</gene>
<protein>
    <submittedName>
        <fullName evidence="1">Uncharacterized protein</fullName>
    </submittedName>
</protein>
<feature type="non-terminal residue" evidence="1">
    <location>
        <position position="74"/>
    </location>
</feature>
<dbReference type="AlphaFoldDB" id="A0AA41X7M8"/>
<proteinExistence type="predicted"/>
<evidence type="ECO:0000313" key="1">
    <source>
        <dbReference type="EMBL" id="MCP3430049.1"/>
    </source>
</evidence>
<keyword evidence="2" id="KW-1185">Reference proteome</keyword>
<dbReference type="EMBL" id="JANATA010000385">
    <property type="protein sequence ID" value="MCP3430049.1"/>
    <property type="molecule type" value="Genomic_DNA"/>
</dbReference>